<reference evidence="2" key="2">
    <citation type="journal article" date="2006" name="PLoS Pathog.">
        <title>New perspectives on host-parasite interplay by comparative transcriptomic and proteomic analyses of Schistosoma japonicum.</title>
        <authorList>
            <person name="Liu F."/>
            <person name="Lu J."/>
            <person name="Hu W."/>
            <person name="Wang S.Y."/>
            <person name="Cui S.J."/>
            <person name="Chi M."/>
            <person name="Yan Q."/>
            <person name="Wang X.R."/>
            <person name="Song H.D."/>
            <person name="Xu X.N."/>
            <person name="Wang J.J."/>
            <person name="Zhang X.L."/>
            <person name="Zhang X."/>
            <person name="Wang Z.Q."/>
            <person name="Xue C.L."/>
            <person name="Brindley P.J."/>
            <person name="McManus D.P."/>
            <person name="Yang P.Y."/>
            <person name="Feng Z."/>
            <person name="Chen Z."/>
            <person name="Han Z.G."/>
        </authorList>
    </citation>
    <scope>NUCLEOTIDE SEQUENCE</scope>
</reference>
<dbReference type="AlphaFoldDB" id="Q5DF11"/>
<organism evidence="2">
    <name type="scientific">Schistosoma japonicum</name>
    <name type="common">Blood fluke</name>
    <dbReference type="NCBI Taxonomy" id="6182"/>
    <lineage>
        <taxon>Eukaryota</taxon>
        <taxon>Metazoa</taxon>
        <taxon>Spiralia</taxon>
        <taxon>Lophotrochozoa</taxon>
        <taxon>Platyhelminthes</taxon>
        <taxon>Trematoda</taxon>
        <taxon>Digenea</taxon>
        <taxon>Strigeidida</taxon>
        <taxon>Schistosomatoidea</taxon>
        <taxon>Schistosomatidae</taxon>
        <taxon>Schistosoma</taxon>
    </lineage>
</organism>
<feature type="transmembrane region" description="Helical" evidence="1">
    <location>
        <begin position="110"/>
        <end position="134"/>
    </location>
</feature>
<feature type="transmembrane region" description="Helical" evidence="1">
    <location>
        <begin position="54"/>
        <end position="77"/>
    </location>
</feature>
<protein>
    <submittedName>
        <fullName evidence="2">SJCHGC09323 protein</fullName>
    </submittedName>
</protein>
<keyword evidence="1" id="KW-1133">Transmembrane helix</keyword>
<dbReference type="EMBL" id="AY813863">
    <property type="protein sequence ID" value="AAW25595.1"/>
    <property type="molecule type" value="mRNA"/>
</dbReference>
<proteinExistence type="evidence at transcript level"/>
<accession>Q5DF11</accession>
<feature type="transmembrane region" description="Helical" evidence="1">
    <location>
        <begin position="83"/>
        <end position="103"/>
    </location>
</feature>
<feature type="transmembrane region" description="Helical" evidence="1">
    <location>
        <begin position="20"/>
        <end position="42"/>
    </location>
</feature>
<feature type="transmembrane region" description="Helical" evidence="1">
    <location>
        <begin position="164"/>
        <end position="189"/>
    </location>
</feature>
<name>Q5DF11_SCHJA</name>
<feature type="transmembrane region" description="Helical" evidence="1">
    <location>
        <begin position="140"/>
        <end position="157"/>
    </location>
</feature>
<evidence type="ECO:0000256" key="1">
    <source>
        <dbReference type="SAM" id="Phobius"/>
    </source>
</evidence>
<keyword evidence="1" id="KW-0812">Transmembrane</keyword>
<sequence>MIYIFNFIVKRQNLQSKLSYTTMVWILISVLTVISITITLTLDLLGESFKKEECVIIFTVVFIIVSVFLGTMLTALQKMRETFPLNIMVLTAYAICISVAEGYPVINVSVLIKVGAWFGALILCSILATIGIFIKSDLRNHSIAFLIYCAVVLICNIDSVYRCLFWRLSTLALGIFVAGVLAVMIPVAVCFGQLTFSQFIHGYNPDYCLAVLVLLTTVLGFFVIFSVEVNLLMKLTGSKTMNVSLYVL</sequence>
<keyword evidence="1" id="KW-0472">Membrane</keyword>
<feature type="transmembrane region" description="Helical" evidence="1">
    <location>
        <begin position="209"/>
        <end position="232"/>
    </location>
</feature>
<evidence type="ECO:0000313" key="2">
    <source>
        <dbReference type="EMBL" id="AAW25595.1"/>
    </source>
</evidence>
<reference evidence="2" key="1">
    <citation type="submission" date="2004-11" db="EMBL/GenBank/DDBJ databases">
        <title>The full-length cDNA sequences of Schistosoma japonicum genes.</title>
        <authorList>
            <person name="Han Z."/>
        </authorList>
    </citation>
    <scope>NUCLEOTIDE SEQUENCE</scope>
</reference>